<accession>A0A4R2LCJ9</accession>
<gene>
    <name evidence="3" type="ORF">EV212_10821</name>
</gene>
<evidence type="ECO:0000313" key="3">
    <source>
        <dbReference type="EMBL" id="TCO84264.1"/>
    </source>
</evidence>
<evidence type="ECO:0000256" key="1">
    <source>
        <dbReference type="ARBA" id="ARBA00010201"/>
    </source>
</evidence>
<dbReference type="EMBL" id="SLXA01000008">
    <property type="protein sequence ID" value="TCO84264.1"/>
    <property type="molecule type" value="Genomic_DNA"/>
</dbReference>
<dbReference type="Gene3D" id="3.90.960.10">
    <property type="entry name" value="YbaK/aminoacyl-tRNA synthetase-associated domain"/>
    <property type="match status" value="1"/>
</dbReference>
<dbReference type="CDD" id="cd04335">
    <property type="entry name" value="PrdX_deacylase"/>
    <property type="match status" value="1"/>
</dbReference>
<organism evidence="3 4">
    <name type="scientific">Frisingicoccus caecimuris</name>
    <dbReference type="NCBI Taxonomy" id="1796636"/>
    <lineage>
        <taxon>Bacteria</taxon>
        <taxon>Bacillati</taxon>
        <taxon>Bacillota</taxon>
        <taxon>Clostridia</taxon>
        <taxon>Lachnospirales</taxon>
        <taxon>Lachnospiraceae</taxon>
        <taxon>Frisingicoccus</taxon>
    </lineage>
</organism>
<name>A0A4R2LCJ9_9FIRM</name>
<evidence type="ECO:0000313" key="4">
    <source>
        <dbReference type="Proteomes" id="UP000295711"/>
    </source>
</evidence>
<reference evidence="3 4" key="1">
    <citation type="submission" date="2019-03" db="EMBL/GenBank/DDBJ databases">
        <title>Genomic Encyclopedia of Type Strains, Phase IV (KMG-IV): sequencing the most valuable type-strain genomes for metagenomic binning, comparative biology and taxonomic classification.</title>
        <authorList>
            <person name="Goeker M."/>
        </authorList>
    </citation>
    <scope>NUCLEOTIDE SEQUENCE [LARGE SCALE GENOMIC DNA]</scope>
    <source>
        <strain evidence="3 4">DSM 28559</strain>
    </source>
</reference>
<dbReference type="InterPro" id="IPR040285">
    <property type="entry name" value="ProX/PRXD1"/>
</dbReference>
<dbReference type="AlphaFoldDB" id="A0A4R2LCJ9"/>
<dbReference type="RefSeq" id="WP_132091931.1">
    <property type="nucleotide sequence ID" value="NZ_JANKAQ010000009.1"/>
</dbReference>
<dbReference type="Proteomes" id="UP000295711">
    <property type="component" value="Unassembled WGS sequence"/>
</dbReference>
<protein>
    <submittedName>
        <fullName evidence="3">Ala-tRNA(Pro) deacylase</fullName>
    </submittedName>
</protein>
<keyword evidence="4" id="KW-1185">Reference proteome</keyword>
<evidence type="ECO:0000259" key="2">
    <source>
        <dbReference type="Pfam" id="PF04073"/>
    </source>
</evidence>
<dbReference type="GO" id="GO:0002161">
    <property type="term" value="F:aminoacyl-tRNA deacylase activity"/>
    <property type="evidence" value="ECO:0007669"/>
    <property type="project" value="InterPro"/>
</dbReference>
<comment type="similarity">
    <text evidence="1">Belongs to the PRORSD1 family.</text>
</comment>
<dbReference type="PANTHER" id="PTHR31423">
    <property type="entry name" value="YBAK DOMAIN-CONTAINING PROTEIN"/>
    <property type="match status" value="1"/>
</dbReference>
<dbReference type="Pfam" id="PF04073">
    <property type="entry name" value="tRNA_edit"/>
    <property type="match status" value="1"/>
</dbReference>
<feature type="domain" description="YbaK/aminoacyl-tRNA synthetase-associated" evidence="2">
    <location>
        <begin position="64"/>
        <end position="166"/>
    </location>
</feature>
<comment type="caution">
    <text evidence="3">The sequence shown here is derived from an EMBL/GenBank/DDBJ whole genome shotgun (WGS) entry which is preliminary data.</text>
</comment>
<dbReference type="PANTHER" id="PTHR31423:SF3">
    <property type="entry name" value="PROLYL-TRNA SYNTHETASE ASSOCIATED DOMAIN-CONTAINING PROTEIN 1-RELATED"/>
    <property type="match status" value="1"/>
</dbReference>
<proteinExistence type="inferred from homology"/>
<sequence>MSIIIDTTVYDGAPADTEGRQERELRTYRLLEQLNIPFRRLDHGAAMTMEDCDGIDALLDIDHCKNLFLRNTQKTKFYLLLLPHHKKFRTAVLSRQIGTARLSFAEEEFMVRYLDIHPGSVSILGLMNDTEHNVRLLIDTEALNREYMGCHPCVNTSSLQIRTSDIYDKFLKYTGHEPTFVTL</sequence>
<dbReference type="SUPFAM" id="SSF55826">
    <property type="entry name" value="YbaK/ProRS associated domain"/>
    <property type="match status" value="1"/>
</dbReference>
<dbReference type="OrthoDB" id="9798587at2"/>
<dbReference type="InterPro" id="IPR007214">
    <property type="entry name" value="YbaK/aa-tRNA-synth-assoc-dom"/>
</dbReference>
<dbReference type="InterPro" id="IPR036754">
    <property type="entry name" value="YbaK/aa-tRNA-synt-asso_dom_sf"/>
</dbReference>